<dbReference type="Proteomes" id="UP000655994">
    <property type="component" value="Unassembled WGS sequence"/>
</dbReference>
<dbReference type="Proteomes" id="UP000621390">
    <property type="component" value="Unassembled WGS sequence"/>
</dbReference>
<organism evidence="2 3">
    <name type="scientific">Idiomarina abyssalis</name>
    <dbReference type="NCBI Taxonomy" id="86102"/>
    <lineage>
        <taxon>Bacteria</taxon>
        <taxon>Pseudomonadati</taxon>
        <taxon>Pseudomonadota</taxon>
        <taxon>Gammaproteobacteria</taxon>
        <taxon>Alteromonadales</taxon>
        <taxon>Idiomarinaceae</taxon>
        <taxon>Idiomarina</taxon>
    </lineage>
</organism>
<dbReference type="RefSeq" id="WP_199494389.1">
    <property type="nucleotide sequence ID" value="NZ_JAEMOO010000019.1"/>
</dbReference>
<dbReference type="SUPFAM" id="SSF54631">
    <property type="entry name" value="CBS-domain pair"/>
    <property type="match status" value="1"/>
</dbReference>
<sequence length="195" mass="21636">MSEFKEIQWSSAADKIAIHHNYDHQPVISWHDSAMHVVDDFTKVSPLEITENTLVSDAEQKLRNTNRRYACIKNQNGEMTGLLALRELHGRKATQLSTVNQTGWRELAVKELMLPLLALPQVKLESLTKAKVGDAAATLKASGRDFLLVINNGEVCGVVSSLRIAELTGESVNVYHLPSTFAEIISAINHHEVID</sequence>
<evidence type="ECO:0000313" key="3">
    <source>
        <dbReference type="Proteomes" id="UP000621390"/>
    </source>
</evidence>
<accession>A0A8I1G6H5</accession>
<dbReference type="EMBL" id="JAEMOP010000009">
    <property type="protein sequence ID" value="MBJ7316674.1"/>
    <property type="molecule type" value="Genomic_DNA"/>
</dbReference>
<evidence type="ECO:0000313" key="4">
    <source>
        <dbReference type="Proteomes" id="UP000655994"/>
    </source>
</evidence>
<keyword evidence="4" id="KW-1185">Reference proteome</keyword>
<name>A0A8I1G6H5_9GAMM</name>
<protein>
    <submittedName>
        <fullName evidence="2">Uncharacterized protein</fullName>
    </submittedName>
</protein>
<dbReference type="Gene3D" id="3.10.580.10">
    <property type="entry name" value="CBS-domain"/>
    <property type="match status" value="1"/>
</dbReference>
<gene>
    <name evidence="1" type="ORF">JHC10_07610</name>
    <name evidence="2" type="ORF">JHC11_11825</name>
</gene>
<dbReference type="EMBL" id="JAEMOS010000021">
    <property type="protein sequence ID" value="MBJ7266811.1"/>
    <property type="molecule type" value="Genomic_DNA"/>
</dbReference>
<dbReference type="InterPro" id="IPR046342">
    <property type="entry name" value="CBS_dom_sf"/>
</dbReference>
<proteinExistence type="predicted"/>
<comment type="caution">
    <text evidence="2">The sequence shown here is derived from an EMBL/GenBank/DDBJ whole genome shotgun (WGS) entry which is preliminary data.</text>
</comment>
<reference evidence="2 4" key="1">
    <citation type="submission" date="2020-09" db="EMBL/GenBank/DDBJ databases">
        <title>Draft Genomes of Bacterial Isolates from North Pond Shallow Sediments.</title>
        <authorList>
            <person name="Kiel Reese B."/>
            <person name="Mullis M."/>
            <person name="Weisend R.E."/>
        </authorList>
    </citation>
    <scope>NUCLEOTIDE SEQUENCE</scope>
    <source>
        <strain evidence="2">KJE-2</strain>
        <strain evidence="1 4">KJE-3</strain>
    </source>
</reference>
<evidence type="ECO:0000313" key="2">
    <source>
        <dbReference type="EMBL" id="MBJ7316674.1"/>
    </source>
</evidence>
<dbReference type="AlphaFoldDB" id="A0A8I1G6H5"/>
<evidence type="ECO:0000313" key="1">
    <source>
        <dbReference type="EMBL" id="MBJ7266811.1"/>
    </source>
</evidence>